<dbReference type="EMBL" id="LR948411">
    <property type="protein sequence ID" value="CAD7255707.1"/>
    <property type="molecule type" value="Genomic_DNA"/>
</dbReference>
<gene>
    <name evidence="2" type="ORF">DSTB1V02_LOCUS15452</name>
</gene>
<sequence>MTPAVEAETRCRERGGTSLTSTATGKTSSSSEGRRVNWSWERERLFVMD</sequence>
<organism evidence="2">
    <name type="scientific">Darwinula stevensoni</name>
    <dbReference type="NCBI Taxonomy" id="69355"/>
    <lineage>
        <taxon>Eukaryota</taxon>
        <taxon>Metazoa</taxon>
        <taxon>Ecdysozoa</taxon>
        <taxon>Arthropoda</taxon>
        <taxon>Crustacea</taxon>
        <taxon>Oligostraca</taxon>
        <taxon>Ostracoda</taxon>
        <taxon>Podocopa</taxon>
        <taxon>Podocopida</taxon>
        <taxon>Darwinulocopina</taxon>
        <taxon>Darwinuloidea</taxon>
        <taxon>Darwinulidae</taxon>
        <taxon>Darwinula</taxon>
    </lineage>
</organism>
<reference evidence="2" key="1">
    <citation type="submission" date="2020-11" db="EMBL/GenBank/DDBJ databases">
        <authorList>
            <person name="Tran Van P."/>
        </authorList>
    </citation>
    <scope>NUCLEOTIDE SEQUENCE</scope>
</reference>
<dbReference type="EMBL" id="CAJPEV010048893">
    <property type="protein sequence ID" value="CAG0910469.1"/>
    <property type="molecule type" value="Genomic_DNA"/>
</dbReference>
<dbReference type="AlphaFoldDB" id="A0A7R9AKH2"/>
<evidence type="ECO:0000313" key="2">
    <source>
        <dbReference type="EMBL" id="CAD7255707.1"/>
    </source>
</evidence>
<feature type="region of interest" description="Disordered" evidence="1">
    <location>
        <begin position="1"/>
        <end position="35"/>
    </location>
</feature>
<proteinExistence type="predicted"/>
<name>A0A7R9AKH2_9CRUS</name>
<feature type="compositionally biased region" description="Low complexity" evidence="1">
    <location>
        <begin position="16"/>
        <end position="31"/>
    </location>
</feature>
<keyword evidence="3" id="KW-1185">Reference proteome</keyword>
<evidence type="ECO:0000256" key="1">
    <source>
        <dbReference type="SAM" id="MobiDB-lite"/>
    </source>
</evidence>
<protein>
    <submittedName>
        <fullName evidence="2">Uncharacterized protein</fullName>
    </submittedName>
</protein>
<evidence type="ECO:0000313" key="3">
    <source>
        <dbReference type="Proteomes" id="UP000677054"/>
    </source>
</evidence>
<dbReference type="Proteomes" id="UP000677054">
    <property type="component" value="Unassembled WGS sequence"/>
</dbReference>
<accession>A0A7R9AKH2</accession>